<dbReference type="PANTHER" id="PTHR33360:SF2">
    <property type="entry name" value="TRANSPOSASE FOR INSERTION SEQUENCE ELEMENT IS200"/>
    <property type="match status" value="1"/>
</dbReference>
<dbReference type="HOGENOM" id="CLU_101320_2_0_5"/>
<feature type="domain" description="Transposase IS200-like" evidence="1">
    <location>
        <begin position="11"/>
        <end position="129"/>
    </location>
</feature>
<dbReference type="SUPFAM" id="SSF143422">
    <property type="entry name" value="Transposase IS200-like"/>
    <property type="match status" value="1"/>
</dbReference>
<dbReference type="Pfam" id="PF01797">
    <property type="entry name" value="Y1_Tnp"/>
    <property type="match status" value="1"/>
</dbReference>
<dbReference type="NCBIfam" id="NF033573">
    <property type="entry name" value="transpos_IS200"/>
    <property type="match status" value="1"/>
</dbReference>
<dbReference type="AlphaFoldDB" id="Q1QF32"/>
<dbReference type="OrthoDB" id="9798161at2"/>
<evidence type="ECO:0000313" key="3">
    <source>
        <dbReference type="Proteomes" id="UP000001953"/>
    </source>
</evidence>
<dbReference type="Proteomes" id="UP000001953">
    <property type="component" value="Plasmid 3"/>
</dbReference>
<name>Q1QF32_NITHX</name>
<sequence length="141" mass="16254">MQTAKSGSHTVWDCKYHIVWVTKYRFAVLGGDVGFRARELLREIALSHEMVIHAGTINRDHVHLLLSIPPHLSVSRAVQYLKGKSSHKLLTEYQSLRKRYWGSIYGQGYWVASSGNVTDEVWKKYIEDQKPPEPDDNFKVV</sequence>
<reference evidence="3" key="1">
    <citation type="submission" date="2006-03" db="EMBL/GenBank/DDBJ databases">
        <title>Complete sequence of plasmid 3 of Nitrobacter hamburgensis X14.</title>
        <authorList>
            <consortium name="US DOE Joint Genome Institute"/>
            <person name="Copeland A."/>
            <person name="Lucas S."/>
            <person name="Lapidus A."/>
            <person name="Barry K."/>
            <person name="Detter J.C."/>
            <person name="Glavina del Rio T."/>
            <person name="Hammon N."/>
            <person name="Israni S."/>
            <person name="Dalin E."/>
            <person name="Tice H."/>
            <person name="Pitluck S."/>
            <person name="Chain P."/>
            <person name="Malfatti S."/>
            <person name="Shin M."/>
            <person name="Vergez L."/>
            <person name="Schmutz J."/>
            <person name="Larimer F."/>
            <person name="Land M."/>
            <person name="Hauser L."/>
            <person name="Kyrpides N."/>
            <person name="Ivanova N."/>
            <person name="Ward B."/>
            <person name="Arp D."/>
            <person name="Klotz M."/>
            <person name="Stein L."/>
            <person name="O'Mullan G."/>
            <person name="Starkenburg S."/>
            <person name="Sayavedra L."/>
            <person name="Poret-Peterson A.T."/>
            <person name="Gentry M.E."/>
            <person name="Bruce D."/>
            <person name="Richardson P."/>
        </authorList>
    </citation>
    <scope>NUCLEOTIDE SEQUENCE [LARGE SCALE GENOMIC DNA]</scope>
    <source>
        <strain evidence="3">DSM 10229 / NCIMB 13809 / X14</strain>
        <plasmid evidence="3">Plasmid pNITHX3</plasmid>
    </source>
</reference>
<organism evidence="2 3">
    <name type="scientific">Nitrobacter hamburgensis (strain DSM 10229 / NCIMB 13809 / X14)</name>
    <dbReference type="NCBI Taxonomy" id="323097"/>
    <lineage>
        <taxon>Bacteria</taxon>
        <taxon>Pseudomonadati</taxon>
        <taxon>Pseudomonadota</taxon>
        <taxon>Alphaproteobacteria</taxon>
        <taxon>Hyphomicrobiales</taxon>
        <taxon>Nitrobacteraceae</taxon>
        <taxon>Nitrobacter</taxon>
    </lineage>
</organism>
<evidence type="ECO:0000313" key="2">
    <source>
        <dbReference type="EMBL" id="ABE65165.1"/>
    </source>
</evidence>
<dbReference type="PANTHER" id="PTHR33360">
    <property type="entry name" value="TRANSPOSASE FOR INSERTION SEQUENCE ELEMENT IS200"/>
    <property type="match status" value="1"/>
</dbReference>
<dbReference type="Gene3D" id="3.30.70.1290">
    <property type="entry name" value="Transposase IS200-like"/>
    <property type="match status" value="1"/>
</dbReference>
<evidence type="ECO:0000259" key="1">
    <source>
        <dbReference type="SMART" id="SM01321"/>
    </source>
</evidence>
<proteinExistence type="predicted"/>
<dbReference type="SMART" id="SM01321">
    <property type="entry name" value="Y1_Tnp"/>
    <property type="match status" value="1"/>
</dbReference>
<geneLocation type="plasmid" evidence="3">
    <name>pNITHX3</name>
</geneLocation>
<dbReference type="InterPro" id="IPR036515">
    <property type="entry name" value="Transposase_17_sf"/>
</dbReference>
<dbReference type="GO" id="GO:0006313">
    <property type="term" value="P:DNA transposition"/>
    <property type="evidence" value="ECO:0007669"/>
    <property type="project" value="InterPro"/>
</dbReference>
<gene>
    <name evidence="2" type="ordered locus">Nham_4597</name>
</gene>
<keyword evidence="2" id="KW-0614">Plasmid</keyword>
<dbReference type="KEGG" id="nha:Nham_4597"/>
<dbReference type="GO" id="GO:0004803">
    <property type="term" value="F:transposase activity"/>
    <property type="evidence" value="ECO:0007669"/>
    <property type="project" value="InterPro"/>
</dbReference>
<accession>Q1QF32</accession>
<dbReference type="InterPro" id="IPR002686">
    <property type="entry name" value="Transposase_17"/>
</dbReference>
<dbReference type="GO" id="GO:0003677">
    <property type="term" value="F:DNA binding"/>
    <property type="evidence" value="ECO:0007669"/>
    <property type="project" value="InterPro"/>
</dbReference>
<protein>
    <submittedName>
        <fullName evidence="2">Transposase IS200-like</fullName>
    </submittedName>
</protein>
<keyword evidence="3" id="KW-1185">Reference proteome</keyword>
<dbReference type="RefSeq" id="WP_011505245.1">
    <property type="nucleotide sequence ID" value="NC_007961.1"/>
</dbReference>
<dbReference type="EMBL" id="CP000322">
    <property type="protein sequence ID" value="ABE65165.1"/>
    <property type="molecule type" value="Genomic_DNA"/>
</dbReference>